<comment type="caution">
    <text evidence="1">The sequence shown here is derived from an EMBL/GenBank/DDBJ whole genome shotgun (WGS) entry which is preliminary data.</text>
</comment>
<dbReference type="Proteomes" id="UP001159363">
    <property type="component" value="Chromosome 4"/>
</dbReference>
<dbReference type="EMBL" id="JARBHB010000005">
    <property type="protein sequence ID" value="KAJ8883615.1"/>
    <property type="molecule type" value="Genomic_DNA"/>
</dbReference>
<reference evidence="1 2" key="1">
    <citation type="submission" date="2023-02" db="EMBL/GenBank/DDBJ databases">
        <title>LHISI_Scaffold_Assembly.</title>
        <authorList>
            <person name="Stuart O.P."/>
            <person name="Cleave R."/>
            <person name="Magrath M.J.L."/>
            <person name="Mikheyev A.S."/>
        </authorList>
    </citation>
    <scope>NUCLEOTIDE SEQUENCE [LARGE SCALE GENOMIC DNA]</scope>
    <source>
        <strain evidence="1">Daus_M_001</strain>
        <tissue evidence="1">Leg muscle</tissue>
    </source>
</reference>
<accession>A0ABQ9HHB0</accession>
<proteinExistence type="predicted"/>
<name>A0ABQ9HHB0_9NEOP</name>
<sequence length="177" mass="19819">MPMVGKSSSRWLLVKLMKDSDSCGCSTDTQARDTHRQCVVVGNRSTLRHLLDHGDQAQFSSSTPSTKMGDSKKVCKEHPMKICEGKDFMKKSSKKICKDNFKASENNLEECLLIEDLSHDNHVWQDNVGVSEPIHMSKRPVSSDVQMPTNRKSAPAVLVSQAWHCRHQKPCPAVTQV</sequence>
<evidence type="ECO:0000313" key="1">
    <source>
        <dbReference type="EMBL" id="KAJ8883615.1"/>
    </source>
</evidence>
<evidence type="ECO:0000313" key="2">
    <source>
        <dbReference type="Proteomes" id="UP001159363"/>
    </source>
</evidence>
<keyword evidence="2" id="KW-1185">Reference proteome</keyword>
<protein>
    <submittedName>
        <fullName evidence="1">Uncharacterized protein</fullName>
    </submittedName>
</protein>
<organism evidence="1 2">
    <name type="scientific">Dryococelus australis</name>
    <dbReference type="NCBI Taxonomy" id="614101"/>
    <lineage>
        <taxon>Eukaryota</taxon>
        <taxon>Metazoa</taxon>
        <taxon>Ecdysozoa</taxon>
        <taxon>Arthropoda</taxon>
        <taxon>Hexapoda</taxon>
        <taxon>Insecta</taxon>
        <taxon>Pterygota</taxon>
        <taxon>Neoptera</taxon>
        <taxon>Polyneoptera</taxon>
        <taxon>Phasmatodea</taxon>
        <taxon>Verophasmatodea</taxon>
        <taxon>Anareolatae</taxon>
        <taxon>Phasmatidae</taxon>
        <taxon>Eurycanthinae</taxon>
        <taxon>Dryococelus</taxon>
    </lineage>
</organism>
<gene>
    <name evidence="1" type="ORF">PR048_015459</name>
</gene>